<feature type="transmembrane region" description="Helical" evidence="2">
    <location>
        <begin position="160"/>
        <end position="183"/>
    </location>
</feature>
<dbReference type="Proteomes" id="UP001595075">
    <property type="component" value="Unassembled WGS sequence"/>
</dbReference>
<evidence type="ECO:0000313" key="3">
    <source>
        <dbReference type="EMBL" id="KAL2067687.1"/>
    </source>
</evidence>
<keyword evidence="2" id="KW-0472">Membrane</keyword>
<keyword evidence="2" id="KW-1133">Transmembrane helix</keyword>
<evidence type="ECO:0000256" key="2">
    <source>
        <dbReference type="SAM" id="Phobius"/>
    </source>
</evidence>
<organism evidence="3 4">
    <name type="scientific">Oculimacula yallundae</name>
    <dbReference type="NCBI Taxonomy" id="86028"/>
    <lineage>
        <taxon>Eukaryota</taxon>
        <taxon>Fungi</taxon>
        <taxon>Dikarya</taxon>
        <taxon>Ascomycota</taxon>
        <taxon>Pezizomycotina</taxon>
        <taxon>Leotiomycetes</taxon>
        <taxon>Helotiales</taxon>
        <taxon>Ploettnerulaceae</taxon>
        <taxon>Oculimacula</taxon>
    </lineage>
</organism>
<keyword evidence="2" id="KW-0812">Transmembrane</keyword>
<protein>
    <submittedName>
        <fullName evidence="3">Uncharacterized protein</fullName>
    </submittedName>
</protein>
<gene>
    <name evidence="3" type="ORF">VTL71DRAFT_15783</name>
</gene>
<proteinExistence type="predicted"/>
<keyword evidence="4" id="KW-1185">Reference proteome</keyword>
<sequence>MLAISGHPDAHIPSQPIIQSSTEEEIMPPSHPSSYSHEVCLLIEENRLVLSSLCDGCQYMFFVVKGEGKQTYPCGDQPCPRGSSGQSCLRRHPWRQKHAFRDWRCRPWRLACWPPWKLEHLRPGRTRRRSWRRSVGEGGGANRLEHRGDSALLEEMKLTLMVSILSLVCLFGLFGGCEGLCLWMKRRNG</sequence>
<feature type="region of interest" description="Disordered" evidence="1">
    <location>
        <begin position="1"/>
        <end position="31"/>
    </location>
</feature>
<evidence type="ECO:0000256" key="1">
    <source>
        <dbReference type="SAM" id="MobiDB-lite"/>
    </source>
</evidence>
<dbReference type="EMBL" id="JAZHXI010000009">
    <property type="protein sequence ID" value="KAL2067687.1"/>
    <property type="molecule type" value="Genomic_DNA"/>
</dbReference>
<name>A0ABR4CCM9_9HELO</name>
<reference evidence="3 4" key="1">
    <citation type="journal article" date="2024" name="Commun. Biol.">
        <title>Comparative genomic analysis of thermophilic fungi reveals convergent evolutionary adaptations and gene losses.</title>
        <authorList>
            <person name="Steindorff A.S."/>
            <person name="Aguilar-Pontes M.V."/>
            <person name="Robinson A.J."/>
            <person name="Andreopoulos B."/>
            <person name="LaButti K."/>
            <person name="Kuo A."/>
            <person name="Mondo S."/>
            <person name="Riley R."/>
            <person name="Otillar R."/>
            <person name="Haridas S."/>
            <person name="Lipzen A."/>
            <person name="Grimwood J."/>
            <person name="Schmutz J."/>
            <person name="Clum A."/>
            <person name="Reid I.D."/>
            <person name="Moisan M.C."/>
            <person name="Butler G."/>
            <person name="Nguyen T.T.M."/>
            <person name="Dewar K."/>
            <person name="Conant G."/>
            <person name="Drula E."/>
            <person name="Henrissat B."/>
            <person name="Hansel C."/>
            <person name="Singer S."/>
            <person name="Hutchinson M.I."/>
            <person name="de Vries R.P."/>
            <person name="Natvig D.O."/>
            <person name="Powell A.J."/>
            <person name="Tsang A."/>
            <person name="Grigoriev I.V."/>
        </authorList>
    </citation>
    <scope>NUCLEOTIDE SEQUENCE [LARGE SCALE GENOMIC DNA]</scope>
    <source>
        <strain evidence="3 4">CBS 494.80</strain>
    </source>
</reference>
<comment type="caution">
    <text evidence="3">The sequence shown here is derived from an EMBL/GenBank/DDBJ whole genome shotgun (WGS) entry which is preliminary data.</text>
</comment>
<evidence type="ECO:0000313" key="4">
    <source>
        <dbReference type="Proteomes" id="UP001595075"/>
    </source>
</evidence>
<accession>A0ABR4CCM9</accession>